<reference evidence="3" key="1">
    <citation type="submission" date="2017-10" db="EMBL/GenBank/DDBJ databases">
        <title>Sequence, genome organization and annotation of the thermophilic 47,7-kb bacterophage TO-84 that infects Geobacillus stearothermophilus.</title>
        <authorList>
            <person name="Skowron P.M."/>
            <person name="Kropinski A."/>
            <person name="Los M."/>
        </authorList>
    </citation>
    <scope>NUCLEOTIDE SEQUENCE [LARGE SCALE GENOMIC DNA]</scope>
</reference>
<organism evidence="3 4">
    <name type="scientific">Geobacillus phage TP-84</name>
    <dbReference type="NCBI Taxonomy" id="1965361"/>
    <lineage>
        <taxon>Viruses</taxon>
        <taxon>Duplodnaviria</taxon>
        <taxon>Heunggongvirae</taxon>
        <taxon>Uroviricota</taxon>
        <taxon>Caudoviricetes</taxon>
        <taxon>Saundersvirus</taxon>
        <taxon>Saundersvirus Tp84</taxon>
    </lineage>
</organism>
<dbReference type="KEGG" id="vg:40075865"/>
<dbReference type="GeneID" id="40075865"/>
<dbReference type="Proteomes" id="UP000225660">
    <property type="component" value="Segment"/>
</dbReference>
<dbReference type="PROSITE" id="PS51750">
    <property type="entry name" value="BRO_N"/>
    <property type="match status" value="1"/>
</dbReference>
<keyword evidence="4" id="KW-1185">Reference proteome</keyword>
<keyword evidence="1" id="KW-0175">Coiled coil</keyword>
<evidence type="ECO:0000313" key="3">
    <source>
        <dbReference type="EMBL" id="AQY55078.1"/>
    </source>
</evidence>
<dbReference type="RefSeq" id="YP_009600103.1">
    <property type="nucleotide sequence ID" value="NC_041918.2"/>
</dbReference>
<evidence type="ECO:0000313" key="4">
    <source>
        <dbReference type="Proteomes" id="UP000225660"/>
    </source>
</evidence>
<proteinExistence type="predicted"/>
<protein>
    <recommendedName>
        <fullName evidence="2">Bro-N domain-containing protein</fullName>
    </recommendedName>
</protein>
<dbReference type="Pfam" id="PF02498">
    <property type="entry name" value="Bro-N"/>
    <property type="match status" value="1"/>
</dbReference>
<dbReference type="EMBL" id="KY565347">
    <property type="protein sequence ID" value="AQY55078.1"/>
    <property type="molecule type" value="Genomic_DNA"/>
</dbReference>
<feature type="coiled-coil region" evidence="1">
    <location>
        <begin position="152"/>
        <end position="200"/>
    </location>
</feature>
<name>A0A1U9WQN0_9CAUD</name>
<evidence type="ECO:0000256" key="1">
    <source>
        <dbReference type="SAM" id="Coils"/>
    </source>
</evidence>
<feature type="domain" description="Bro-N" evidence="2">
    <location>
        <begin position="1"/>
        <end position="116"/>
    </location>
</feature>
<sequence length="223" mass="26368">MQVISKRFRFNQYWEFVMVDGQFYILAKDILGYFGYKRTSHKVITELLTNDDRLIIKGKATHDMKHVEKGQHALLITKAGLMTFVYNRLKDDKREKGIELIHWINEKAIPEMKEEWEKFLKINGKDSGFEERFSTDDQKHPDLFDMALEQQIEELKCIQEVQEKTIRRLQEKLAMAEKRIEALEKALKQEKLEKAVVNGERKLIDVDRLINYLKGVDASGHIR</sequence>
<accession>A0A1U9WQN0</accession>
<evidence type="ECO:0000259" key="2">
    <source>
        <dbReference type="PROSITE" id="PS51750"/>
    </source>
</evidence>
<dbReference type="InterPro" id="IPR003497">
    <property type="entry name" value="BRO_N_domain"/>
</dbReference>